<sequence>MPAGTNEDMPKLLNIATALLATIALTASPALAEPEPVKATADFQEALFTPVDGVLDLEETAEGIKVSGTFQKGFSSDAPSDYQLVVLDGAEVVLDFSKDFQKVAEIEAAEVADFEFVTETKQKIADLRNEDVVVRQLVNVAAGIKVQAEIGRAKIVKTEVR</sequence>
<accession>A0A1W2ERB2</accession>
<dbReference type="EMBL" id="FWYC01000010">
    <property type="protein sequence ID" value="SMD11776.1"/>
    <property type="molecule type" value="Genomic_DNA"/>
</dbReference>
<dbReference type="STRING" id="40571.SAMN05660733_04313"/>
<dbReference type="Proteomes" id="UP000192840">
    <property type="component" value="Unassembled WGS sequence"/>
</dbReference>
<organism evidence="2 3">
    <name type="scientific">Lentzea albidocapillata</name>
    <dbReference type="NCBI Taxonomy" id="40571"/>
    <lineage>
        <taxon>Bacteria</taxon>
        <taxon>Bacillati</taxon>
        <taxon>Actinomycetota</taxon>
        <taxon>Actinomycetes</taxon>
        <taxon>Pseudonocardiales</taxon>
        <taxon>Pseudonocardiaceae</taxon>
        <taxon>Lentzea</taxon>
    </lineage>
</organism>
<evidence type="ECO:0000256" key="1">
    <source>
        <dbReference type="SAM" id="SignalP"/>
    </source>
</evidence>
<keyword evidence="3" id="KW-1185">Reference proteome</keyword>
<feature type="signal peptide" evidence="1">
    <location>
        <begin position="1"/>
        <end position="32"/>
    </location>
</feature>
<proteinExistence type="predicted"/>
<protein>
    <submittedName>
        <fullName evidence="2">Uncharacterized protein</fullName>
    </submittedName>
</protein>
<keyword evidence="1" id="KW-0732">Signal</keyword>
<evidence type="ECO:0000313" key="3">
    <source>
        <dbReference type="Proteomes" id="UP000192840"/>
    </source>
</evidence>
<reference evidence="3" key="1">
    <citation type="submission" date="2017-04" db="EMBL/GenBank/DDBJ databases">
        <authorList>
            <person name="Varghese N."/>
            <person name="Submissions S."/>
        </authorList>
    </citation>
    <scope>NUCLEOTIDE SEQUENCE [LARGE SCALE GENOMIC DNA]</scope>
    <source>
        <strain evidence="3">DSM 44073</strain>
    </source>
</reference>
<dbReference type="AlphaFoldDB" id="A0A1W2ERB2"/>
<gene>
    <name evidence="2" type="ORF">SAMN05660733_04313</name>
</gene>
<evidence type="ECO:0000313" key="2">
    <source>
        <dbReference type="EMBL" id="SMD11776.1"/>
    </source>
</evidence>
<dbReference type="eggNOG" id="ENOG503215R">
    <property type="taxonomic scope" value="Bacteria"/>
</dbReference>
<feature type="chain" id="PRO_5013320630" evidence="1">
    <location>
        <begin position="33"/>
        <end position="161"/>
    </location>
</feature>
<name>A0A1W2ERB2_9PSEU</name>